<evidence type="ECO:0000313" key="1">
    <source>
        <dbReference type="EMBL" id="KAJ8005454.1"/>
    </source>
</evidence>
<accession>A0ACC2GP66</accession>
<name>A0ACC2GP66_DALPE</name>
<dbReference type="EMBL" id="CM055738">
    <property type="protein sequence ID" value="KAJ8005454.1"/>
    <property type="molecule type" value="Genomic_DNA"/>
</dbReference>
<proteinExistence type="predicted"/>
<comment type="caution">
    <text evidence="1">The sequence shown here is derived from an EMBL/GenBank/DDBJ whole genome shotgun (WGS) entry which is preliminary data.</text>
</comment>
<evidence type="ECO:0000313" key="2">
    <source>
        <dbReference type="Proteomes" id="UP001157502"/>
    </source>
</evidence>
<sequence>KLSGTTHWICTLDLHTGSDLHTLDLRTLDLRFLRTGSAHWICAHWICALDLHTGSARSIRIPDTASLSLADRQSE</sequence>
<gene>
    <name evidence="1" type="ORF">DPEC_G00146810</name>
</gene>
<protein>
    <submittedName>
        <fullName evidence="1">Uncharacterized protein</fullName>
    </submittedName>
</protein>
<dbReference type="Proteomes" id="UP001157502">
    <property type="component" value="Chromosome 11"/>
</dbReference>
<reference evidence="1" key="1">
    <citation type="submission" date="2021-05" db="EMBL/GenBank/DDBJ databases">
        <authorList>
            <person name="Pan Q."/>
            <person name="Jouanno E."/>
            <person name="Zahm M."/>
            <person name="Klopp C."/>
            <person name="Cabau C."/>
            <person name="Louis A."/>
            <person name="Berthelot C."/>
            <person name="Parey E."/>
            <person name="Roest Crollius H."/>
            <person name="Montfort J."/>
            <person name="Robinson-Rechavi M."/>
            <person name="Bouchez O."/>
            <person name="Lampietro C."/>
            <person name="Lopez Roques C."/>
            <person name="Donnadieu C."/>
            <person name="Postlethwait J."/>
            <person name="Bobe J."/>
            <person name="Dillon D."/>
            <person name="Chandos A."/>
            <person name="von Hippel F."/>
            <person name="Guiguen Y."/>
        </authorList>
    </citation>
    <scope>NUCLEOTIDE SEQUENCE</scope>
    <source>
        <strain evidence="1">YG-Jan2019</strain>
    </source>
</reference>
<feature type="non-terminal residue" evidence="1">
    <location>
        <position position="1"/>
    </location>
</feature>
<organism evidence="1 2">
    <name type="scientific">Dallia pectoralis</name>
    <name type="common">Alaska blackfish</name>
    <dbReference type="NCBI Taxonomy" id="75939"/>
    <lineage>
        <taxon>Eukaryota</taxon>
        <taxon>Metazoa</taxon>
        <taxon>Chordata</taxon>
        <taxon>Craniata</taxon>
        <taxon>Vertebrata</taxon>
        <taxon>Euteleostomi</taxon>
        <taxon>Actinopterygii</taxon>
        <taxon>Neopterygii</taxon>
        <taxon>Teleostei</taxon>
        <taxon>Protacanthopterygii</taxon>
        <taxon>Esociformes</taxon>
        <taxon>Umbridae</taxon>
        <taxon>Dallia</taxon>
    </lineage>
</organism>
<keyword evidence="2" id="KW-1185">Reference proteome</keyword>